<reference evidence="5" key="1">
    <citation type="submission" date="2016-10" db="EMBL/GenBank/DDBJ databases">
        <authorList>
            <person name="Varghese N."/>
            <person name="Submissions S."/>
        </authorList>
    </citation>
    <scope>NUCLEOTIDE SEQUENCE [LARGE SCALE GENOMIC DNA]</scope>
    <source>
        <strain evidence="5">DSM 19110</strain>
    </source>
</reference>
<dbReference type="InterPro" id="IPR032508">
    <property type="entry name" value="FecR_C"/>
</dbReference>
<evidence type="ECO:0000259" key="3">
    <source>
        <dbReference type="Pfam" id="PF16344"/>
    </source>
</evidence>
<sequence>MMEKTDEIRLQEIAHKYLQGKLNKEEQTEFDDWFKQITVEPIELFTPYAKDEYAHRQVIFKRIKKELGINRPRIATMWRRIAAAAIVILTIGLGLLFIKYREIPPGIAKIIHDETIPGKSTATLTLSNGQEFALSDAVDETLLKKTGTEVYKTINGQLIYKQKNKISTAHLAYNTLTTSRGEQYQLILPDGSHIWLNSESSVQFPASFSGLKERKVLITGEAYFEVAKDKSKPFRVVSDGQLVTVHGTHFNINGYKNEPETKTTLLEGSVDINGTLLKPEQQAILDKNEVKVISVDTKNVIAWKNGYFNFSDESLESIMRKVSRWYDVDVIFQDQSLKNIEFGGVMTRYTKVSEVLEMLELTGEVSFGLKGKKIIVKNNN</sequence>
<feature type="domain" description="Protein FecR C-terminal" evidence="3">
    <location>
        <begin position="307"/>
        <end position="376"/>
    </location>
</feature>
<dbReference type="RefSeq" id="WP_074609960.1">
    <property type="nucleotide sequence ID" value="NZ_FNGY01000006.1"/>
</dbReference>
<dbReference type="Pfam" id="PF16344">
    <property type="entry name" value="FecR_C"/>
    <property type="match status" value="1"/>
</dbReference>
<feature type="domain" description="FecR protein" evidence="2">
    <location>
        <begin position="175"/>
        <end position="270"/>
    </location>
</feature>
<keyword evidence="5" id="KW-1185">Reference proteome</keyword>
<dbReference type="AlphaFoldDB" id="A0A1G9Y8D8"/>
<dbReference type="Gene3D" id="3.55.50.30">
    <property type="match status" value="1"/>
</dbReference>
<evidence type="ECO:0000313" key="5">
    <source>
        <dbReference type="Proteomes" id="UP000183200"/>
    </source>
</evidence>
<keyword evidence="1" id="KW-0472">Membrane</keyword>
<dbReference type="InterPro" id="IPR012373">
    <property type="entry name" value="Ferrdict_sens_TM"/>
</dbReference>
<keyword evidence="1" id="KW-0812">Transmembrane</keyword>
<gene>
    <name evidence="4" type="ORF">SAMN05421820_10632</name>
</gene>
<dbReference type="Pfam" id="PF04773">
    <property type="entry name" value="FecR"/>
    <property type="match status" value="1"/>
</dbReference>
<dbReference type="Proteomes" id="UP000183200">
    <property type="component" value="Unassembled WGS sequence"/>
</dbReference>
<dbReference type="EMBL" id="FNGY01000006">
    <property type="protein sequence ID" value="SDN05287.1"/>
    <property type="molecule type" value="Genomic_DNA"/>
</dbReference>
<feature type="transmembrane region" description="Helical" evidence="1">
    <location>
        <begin position="81"/>
        <end position="100"/>
    </location>
</feature>
<dbReference type="GO" id="GO:0016989">
    <property type="term" value="F:sigma factor antagonist activity"/>
    <property type="evidence" value="ECO:0007669"/>
    <property type="project" value="TreeGrafter"/>
</dbReference>
<evidence type="ECO:0000259" key="2">
    <source>
        <dbReference type="Pfam" id="PF04773"/>
    </source>
</evidence>
<dbReference type="InterPro" id="IPR006860">
    <property type="entry name" value="FecR"/>
</dbReference>
<dbReference type="Gene3D" id="2.60.120.1440">
    <property type="match status" value="1"/>
</dbReference>
<protein>
    <submittedName>
        <fullName evidence="4">FecR protein</fullName>
    </submittedName>
</protein>
<dbReference type="PIRSF" id="PIRSF018266">
    <property type="entry name" value="FecR"/>
    <property type="match status" value="1"/>
</dbReference>
<evidence type="ECO:0000313" key="4">
    <source>
        <dbReference type="EMBL" id="SDN05287.1"/>
    </source>
</evidence>
<organism evidence="4 5">
    <name type="scientific">Pedobacter steynii</name>
    <dbReference type="NCBI Taxonomy" id="430522"/>
    <lineage>
        <taxon>Bacteria</taxon>
        <taxon>Pseudomonadati</taxon>
        <taxon>Bacteroidota</taxon>
        <taxon>Sphingobacteriia</taxon>
        <taxon>Sphingobacteriales</taxon>
        <taxon>Sphingobacteriaceae</taxon>
        <taxon>Pedobacter</taxon>
    </lineage>
</organism>
<dbReference type="PANTHER" id="PTHR30273">
    <property type="entry name" value="PERIPLASMIC SIGNAL SENSOR AND SIGMA FACTOR ACTIVATOR FECR-RELATED"/>
    <property type="match status" value="1"/>
</dbReference>
<accession>A0A1G9Y8D8</accession>
<evidence type="ECO:0000256" key="1">
    <source>
        <dbReference type="SAM" id="Phobius"/>
    </source>
</evidence>
<name>A0A1G9Y8D8_9SPHI</name>
<proteinExistence type="predicted"/>
<dbReference type="PANTHER" id="PTHR30273:SF2">
    <property type="entry name" value="PROTEIN FECR"/>
    <property type="match status" value="1"/>
</dbReference>
<keyword evidence="1" id="KW-1133">Transmembrane helix</keyword>